<reference evidence="2 3" key="1">
    <citation type="submission" date="2024-09" db="EMBL/GenBank/DDBJ databases">
        <title>T2T genomes of carrot and Alternaria dauci and their utility for understanding host-pathogen interaction during carrot leaf blight disease.</title>
        <authorList>
            <person name="Liu W."/>
            <person name="Xu S."/>
            <person name="Ou C."/>
            <person name="Liu X."/>
            <person name="Zhuang F."/>
            <person name="Deng X.W."/>
        </authorList>
    </citation>
    <scope>NUCLEOTIDE SEQUENCE [LARGE SCALE GENOMIC DNA]</scope>
    <source>
        <strain evidence="2 3">A2016</strain>
    </source>
</reference>
<comment type="caution">
    <text evidence="2">The sequence shown here is derived from an EMBL/GenBank/DDBJ whole genome shotgun (WGS) entry which is preliminary data.</text>
</comment>
<dbReference type="GeneID" id="96087546"/>
<accession>A0ABR3UBD1</accession>
<keyword evidence="1" id="KW-0732">Signal</keyword>
<evidence type="ECO:0000313" key="3">
    <source>
        <dbReference type="Proteomes" id="UP001578633"/>
    </source>
</evidence>
<feature type="signal peptide" evidence="1">
    <location>
        <begin position="1"/>
        <end position="17"/>
    </location>
</feature>
<proteinExistence type="predicted"/>
<evidence type="ECO:0000256" key="1">
    <source>
        <dbReference type="SAM" id="SignalP"/>
    </source>
</evidence>
<protein>
    <submittedName>
        <fullName evidence="2">Uncharacterized protein</fullName>
    </submittedName>
</protein>
<dbReference type="RefSeq" id="XP_069304387.1">
    <property type="nucleotide sequence ID" value="XM_069453674.1"/>
</dbReference>
<feature type="chain" id="PRO_5046813219" evidence="1">
    <location>
        <begin position="18"/>
        <end position="80"/>
    </location>
</feature>
<gene>
    <name evidence="2" type="ORF">ACET3X_007224</name>
</gene>
<sequence>MKFVTSILLAFAVSAQASMCNNGWGLPPNTVCPESYPHSYCCHFSGDHAGFPHERTCAEPMRDGGYPRDRCLDGAYIRCC</sequence>
<name>A0ABR3UBD1_9PLEO</name>
<organism evidence="2 3">
    <name type="scientific">Alternaria dauci</name>
    <dbReference type="NCBI Taxonomy" id="48095"/>
    <lineage>
        <taxon>Eukaryota</taxon>
        <taxon>Fungi</taxon>
        <taxon>Dikarya</taxon>
        <taxon>Ascomycota</taxon>
        <taxon>Pezizomycotina</taxon>
        <taxon>Dothideomycetes</taxon>
        <taxon>Pleosporomycetidae</taxon>
        <taxon>Pleosporales</taxon>
        <taxon>Pleosporineae</taxon>
        <taxon>Pleosporaceae</taxon>
        <taxon>Alternaria</taxon>
        <taxon>Alternaria sect. Porri</taxon>
    </lineage>
</organism>
<dbReference type="Proteomes" id="UP001578633">
    <property type="component" value="Chromosome 7"/>
</dbReference>
<evidence type="ECO:0000313" key="2">
    <source>
        <dbReference type="EMBL" id="KAL1793803.1"/>
    </source>
</evidence>
<keyword evidence="3" id="KW-1185">Reference proteome</keyword>
<dbReference type="EMBL" id="JBHGVX010000007">
    <property type="protein sequence ID" value="KAL1793803.1"/>
    <property type="molecule type" value="Genomic_DNA"/>
</dbReference>